<name>A0A5B7JHL5_PORTR</name>
<gene>
    <name evidence="2" type="ORF">E2C01_088856</name>
</gene>
<evidence type="ECO:0000256" key="1">
    <source>
        <dbReference type="SAM" id="MobiDB-lite"/>
    </source>
</evidence>
<evidence type="ECO:0000313" key="3">
    <source>
        <dbReference type="Proteomes" id="UP000324222"/>
    </source>
</evidence>
<dbReference type="PROSITE" id="PS51257">
    <property type="entry name" value="PROKAR_LIPOPROTEIN"/>
    <property type="match status" value="1"/>
</dbReference>
<sequence>MKTESTTSQPCNPALTPTGSGGGGAAGVMGVGCGEEGGVDESLAHDSLASLQMLCRRRAPPLYPDAKQQV</sequence>
<keyword evidence="3" id="KW-1185">Reference proteome</keyword>
<reference evidence="2 3" key="1">
    <citation type="submission" date="2019-05" db="EMBL/GenBank/DDBJ databases">
        <title>Another draft genome of Portunus trituberculatus and its Hox gene families provides insights of decapod evolution.</title>
        <authorList>
            <person name="Jeong J.-H."/>
            <person name="Song I."/>
            <person name="Kim S."/>
            <person name="Choi T."/>
            <person name="Kim D."/>
            <person name="Ryu S."/>
            <person name="Kim W."/>
        </authorList>
    </citation>
    <scope>NUCLEOTIDE SEQUENCE [LARGE SCALE GENOMIC DNA]</scope>
    <source>
        <tissue evidence="2">Muscle</tissue>
    </source>
</reference>
<feature type="compositionally biased region" description="Gly residues" evidence="1">
    <location>
        <begin position="19"/>
        <end position="36"/>
    </location>
</feature>
<organism evidence="2 3">
    <name type="scientific">Portunus trituberculatus</name>
    <name type="common">Swimming crab</name>
    <name type="synonym">Neptunus trituberculatus</name>
    <dbReference type="NCBI Taxonomy" id="210409"/>
    <lineage>
        <taxon>Eukaryota</taxon>
        <taxon>Metazoa</taxon>
        <taxon>Ecdysozoa</taxon>
        <taxon>Arthropoda</taxon>
        <taxon>Crustacea</taxon>
        <taxon>Multicrustacea</taxon>
        <taxon>Malacostraca</taxon>
        <taxon>Eumalacostraca</taxon>
        <taxon>Eucarida</taxon>
        <taxon>Decapoda</taxon>
        <taxon>Pleocyemata</taxon>
        <taxon>Brachyura</taxon>
        <taxon>Eubrachyura</taxon>
        <taxon>Portunoidea</taxon>
        <taxon>Portunidae</taxon>
        <taxon>Portuninae</taxon>
        <taxon>Portunus</taxon>
    </lineage>
</organism>
<evidence type="ECO:0000313" key="2">
    <source>
        <dbReference type="EMBL" id="MPC93716.1"/>
    </source>
</evidence>
<proteinExistence type="predicted"/>
<dbReference type="AlphaFoldDB" id="A0A5B7JHL5"/>
<dbReference type="EMBL" id="VSRR010095834">
    <property type="protein sequence ID" value="MPC93716.1"/>
    <property type="molecule type" value="Genomic_DNA"/>
</dbReference>
<accession>A0A5B7JHL5</accession>
<comment type="caution">
    <text evidence="2">The sequence shown here is derived from an EMBL/GenBank/DDBJ whole genome shotgun (WGS) entry which is preliminary data.</text>
</comment>
<protein>
    <submittedName>
        <fullName evidence="2">Uncharacterized protein</fullName>
    </submittedName>
</protein>
<feature type="compositionally biased region" description="Polar residues" evidence="1">
    <location>
        <begin position="1"/>
        <end position="18"/>
    </location>
</feature>
<dbReference type="Proteomes" id="UP000324222">
    <property type="component" value="Unassembled WGS sequence"/>
</dbReference>
<feature type="region of interest" description="Disordered" evidence="1">
    <location>
        <begin position="1"/>
        <end position="40"/>
    </location>
</feature>